<dbReference type="InterPro" id="IPR011033">
    <property type="entry name" value="PRC_barrel-like_sf"/>
</dbReference>
<dbReference type="SUPFAM" id="SSF75217">
    <property type="entry name" value="alpha/beta knot"/>
    <property type="match status" value="1"/>
</dbReference>
<dbReference type="InterPro" id="IPR008991">
    <property type="entry name" value="Translation_prot_SH3-like_sf"/>
</dbReference>
<evidence type="ECO:0000256" key="2">
    <source>
        <dbReference type="ARBA" id="ARBA00004496"/>
    </source>
</evidence>
<dbReference type="InterPro" id="IPR038657">
    <property type="entry name" value="Ribosomal_bL19_sf"/>
</dbReference>
<dbReference type="GO" id="GO:0005829">
    <property type="term" value="C:cytosol"/>
    <property type="evidence" value="ECO:0007669"/>
    <property type="project" value="TreeGrafter"/>
</dbReference>
<evidence type="ECO:0000256" key="8">
    <source>
        <dbReference type="ARBA" id="ARBA00022490"/>
    </source>
</evidence>
<keyword evidence="9" id="KW-0489">Methyltransferase</keyword>
<dbReference type="GO" id="GO:0006412">
    <property type="term" value="P:translation"/>
    <property type="evidence" value="ECO:0007669"/>
    <property type="project" value="InterPro"/>
</dbReference>
<dbReference type="Pfam" id="PF01245">
    <property type="entry name" value="Ribosomal_L19"/>
    <property type="match status" value="1"/>
</dbReference>
<sequence length="281" mass="31098">DEYYWYQLVGLKVINQDEQLFGTVDHLLETGANDTMASLRVEVITLFPEMFSAINRHHTVDDRPFGGGPGMVMKIKPLEDALVQARQQAGEAAKVIYLSPQGRQLNQSAVRELANAESLILIAGRYEGIDERFIQAHVDEEWSIGDYVLSGGELPAMVLIDAVTRLLPGALGHADSAEEDSFTDGLLDCPHYTRPEVYADQRVPDEHSMTNKIILQLEAEQMTKEIPTFAPGDTVVVQVKVKEGDRSRLQAFEGVVIAKRNRGVNSAFTVRKISNGVGDFT</sequence>
<proteinExistence type="inferred from homology"/>
<dbReference type="WBParaSite" id="L893_g7403.t1">
    <property type="protein sequence ID" value="L893_g7403.t1"/>
    <property type="gene ID" value="L893_g7403"/>
</dbReference>
<evidence type="ECO:0000256" key="4">
    <source>
        <dbReference type="ARBA" id="ARBA00007630"/>
    </source>
</evidence>
<reference evidence="22" key="1">
    <citation type="submission" date="2016-11" db="UniProtKB">
        <authorList>
            <consortium name="WormBaseParasite"/>
        </authorList>
    </citation>
    <scope>IDENTIFICATION</scope>
</reference>
<protein>
    <recommendedName>
        <fullName evidence="17">Large ribosomal subunit protein bL19m</fullName>
        <ecNumber evidence="6">2.1.1.228</ecNumber>
    </recommendedName>
    <alternativeName>
        <fullName evidence="18">39S ribosomal protein L19, mitochondrial</fullName>
    </alternativeName>
    <alternativeName>
        <fullName evidence="15">M1G-methyltransferase</fullName>
    </alternativeName>
    <alternativeName>
        <fullName evidence="7">tRNA (guanine-N(1)-)-methyltransferase</fullName>
    </alternativeName>
    <alternativeName>
        <fullName evidence="16">tRNA [GM37] methyltransferase</fullName>
    </alternativeName>
</protein>
<comment type="similarity">
    <text evidence="3">Belongs to the bacterial ribosomal protein bL19 family.</text>
</comment>
<dbReference type="SUPFAM" id="SSF50346">
    <property type="entry name" value="PRC-barrel domain"/>
    <property type="match status" value="1"/>
</dbReference>
<dbReference type="NCBIfam" id="NF000648">
    <property type="entry name" value="PRK00026.1"/>
    <property type="match status" value="1"/>
</dbReference>
<dbReference type="HAMAP" id="MF_00605">
    <property type="entry name" value="TrmD"/>
    <property type="match status" value="1"/>
</dbReference>
<dbReference type="InterPro" id="IPR001857">
    <property type="entry name" value="Ribosomal_bL19"/>
</dbReference>
<evidence type="ECO:0000256" key="13">
    <source>
        <dbReference type="ARBA" id="ARBA00022980"/>
    </source>
</evidence>
<evidence type="ECO:0000313" key="21">
    <source>
        <dbReference type="Proteomes" id="UP000095287"/>
    </source>
</evidence>
<dbReference type="PRINTS" id="PR00061">
    <property type="entry name" value="RIBOSOMALL19"/>
</dbReference>
<keyword evidence="10" id="KW-0808">Transferase</keyword>
<dbReference type="GO" id="GO:0002939">
    <property type="term" value="P:tRNA N1-guanine methylation"/>
    <property type="evidence" value="ECO:0007669"/>
    <property type="project" value="TreeGrafter"/>
</dbReference>
<evidence type="ECO:0000256" key="14">
    <source>
        <dbReference type="ARBA" id="ARBA00023274"/>
    </source>
</evidence>
<dbReference type="GO" id="GO:0003735">
    <property type="term" value="F:structural constituent of ribosome"/>
    <property type="evidence" value="ECO:0007669"/>
    <property type="project" value="InterPro"/>
</dbReference>
<comment type="similarity">
    <text evidence="4">Belongs to the RNA methyltransferase TrmD family.</text>
</comment>
<organism evidence="21 22">
    <name type="scientific">Steinernema glaseri</name>
    <dbReference type="NCBI Taxonomy" id="37863"/>
    <lineage>
        <taxon>Eukaryota</taxon>
        <taxon>Metazoa</taxon>
        <taxon>Ecdysozoa</taxon>
        <taxon>Nematoda</taxon>
        <taxon>Chromadorea</taxon>
        <taxon>Rhabditida</taxon>
        <taxon>Tylenchina</taxon>
        <taxon>Panagrolaimomorpha</taxon>
        <taxon>Strongyloidoidea</taxon>
        <taxon>Steinernematidae</taxon>
        <taxon>Steinernema</taxon>
    </lineage>
</organism>
<evidence type="ECO:0000256" key="10">
    <source>
        <dbReference type="ARBA" id="ARBA00022679"/>
    </source>
</evidence>
<comment type="subcellular location">
    <subcellularLocation>
        <location evidence="2">Cytoplasm</location>
    </subcellularLocation>
</comment>
<evidence type="ECO:0000256" key="9">
    <source>
        <dbReference type="ARBA" id="ARBA00022603"/>
    </source>
</evidence>
<keyword evidence="13" id="KW-0689">Ribosomal protein</keyword>
<evidence type="ECO:0000256" key="6">
    <source>
        <dbReference type="ARBA" id="ARBA00012807"/>
    </source>
</evidence>
<dbReference type="Pfam" id="PF01746">
    <property type="entry name" value="tRNA_m1G_MT"/>
    <property type="match status" value="1"/>
</dbReference>
<evidence type="ECO:0000256" key="15">
    <source>
        <dbReference type="ARBA" id="ARBA00029736"/>
    </source>
</evidence>
<dbReference type="InterPro" id="IPR029028">
    <property type="entry name" value="Alpha/beta_knot_MTases"/>
</dbReference>
<dbReference type="Gene3D" id="2.30.30.240">
    <property type="entry name" value="PRC-barrel domain"/>
    <property type="match status" value="1"/>
</dbReference>
<evidence type="ECO:0000256" key="12">
    <source>
        <dbReference type="ARBA" id="ARBA00022694"/>
    </source>
</evidence>
<dbReference type="Gene3D" id="2.30.30.790">
    <property type="match status" value="1"/>
</dbReference>
<keyword evidence="14" id="KW-0687">Ribonucleoprotein</keyword>
<dbReference type="PANTHER" id="PTHR46417:SF1">
    <property type="entry name" value="TRNA (GUANINE-N(1)-)-METHYLTRANSFERASE"/>
    <property type="match status" value="1"/>
</dbReference>
<dbReference type="EC" id="2.1.1.228" evidence="6"/>
<evidence type="ECO:0000256" key="18">
    <source>
        <dbReference type="ARBA" id="ARBA00035359"/>
    </source>
</evidence>
<keyword evidence="12" id="KW-0819">tRNA processing</keyword>
<dbReference type="Proteomes" id="UP000095287">
    <property type="component" value="Unplaced"/>
</dbReference>
<evidence type="ECO:0000256" key="3">
    <source>
        <dbReference type="ARBA" id="ARBA00005781"/>
    </source>
</evidence>
<dbReference type="PANTHER" id="PTHR46417">
    <property type="entry name" value="TRNA (GUANINE-N(1)-)-METHYLTRANSFERASE"/>
    <property type="match status" value="1"/>
</dbReference>
<evidence type="ECO:0000256" key="5">
    <source>
        <dbReference type="ARBA" id="ARBA00011738"/>
    </source>
</evidence>
<accession>A0A1I8AMV5</accession>
<name>A0A1I8AMV5_9BILA</name>
<keyword evidence="8" id="KW-0963">Cytoplasm</keyword>
<dbReference type="InterPro" id="IPR029026">
    <property type="entry name" value="tRNA_m1G_MTases_N"/>
</dbReference>
<comment type="subunit">
    <text evidence="5">Homodimer.</text>
</comment>
<dbReference type="GO" id="GO:1990904">
    <property type="term" value="C:ribonucleoprotein complex"/>
    <property type="evidence" value="ECO:0007669"/>
    <property type="project" value="UniProtKB-KW"/>
</dbReference>
<dbReference type="GO" id="GO:0005840">
    <property type="term" value="C:ribosome"/>
    <property type="evidence" value="ECO:0007669"/>
    <property type="project" value="UniProtKB-KW"/>
</dbReference>
<evidence type="ECO:0000256" key="19">
    <source>
        <dbReference type="ARBA" id="ARBA00047783"/>
    </source>
</evidence>
<evidence type="ECO:0000313" key="22">
    <source>
        <dbReference type="WBParaSite" id="L893_g7403.t1"/>
    </source>
</evidence>
<dbReference type="InterPro" id="IPR002649">
    <property type="entry name" value="tRNA_m1G_MeTrfase_TrmD"/>
</dbReference>
<dbReference type="Gene3D" id="3.40.1280.10">
    <property type="match status" value="1"/>
</dbReference>
<evidence type="ECO:0000259" key="20">
    <source>
        <dbReference type="Pfam" id="PF01746"/>
    </source>
</evidence>
<evidence type="ECO:0000256" key="11">
    <source>
        <dbReference type="ARBA" id="ARBA00022691"/>
    </source>
</evidence>
<evidence type="ECO:0000256" key="16">
    <source>
        <dbReference type="ARBA" id="ARBA00033392"/>
    </source>
</evidence>
<dbReference type="GO" id="GO:0052906">
    <property type="term" value="F:tRNA (guanine(37)-N1)-methyltransferase activity"/>
    <property type="evidence" value="ECO:0007669"/>
    <property type="project" value="UniProtKB-EC"/>
</dbReference>
<evidence type="ECO:0000256" key="1">
    <source>
        <dbReference type="ARBA" id="ARBA00002634"/>
    </source>
</evidence>
<comment type="function">
    <text evidence="1">Specifically methylates guanosine-37 in various tRNAs.</text>
</comment>
<keyword evidence="21" id="KW-1185">Reference proteome</keyword>
<comment type="catalytic activity">
    <reaction evidence="19">
        <text>guanosine(37) in tRNA + S-adenosyl-L-methionine = N(1)-methylguanosine(37) in tRNA + S-adenosyl-L-homocysteine + H(+)</text>
        <dbReference type="Rhea" id="RHEA:36899"/>
        <dbReference type="Rhea" id="RHEA-COMP:10145"/>
        <dbReference type="Rhea" id="RHEA-COMP:10147"/>
        <dbReference type="ChEBI" id="CHEBI:15378"/>
        <dbReference type="ChEBI" id="CHEBI:57856"/>
        <dbReference type="ChEBI" id="CHEBI:59789"/>
        <dbReference type="ChEBI" id="CHEBI:73542"/>
        <dbReference type="ChEBI" id="CHEBI:74269"/>
        <dbReference type="EC" id="2.1.1.228"/>
    </reaction>
</comment>
<dbReference type="Gene3D" id="1.10.1270.20">
    <property type="entry name" value="tRNA(m1g37)methyltransferase, domain 2"/>
    <property type="match status" value="1"/>
</dbReference>
<dbReference type="SUPFAM" id="SSF50104">
    <property type="entry name" value="Translation proteins SH3-like domain"/>
    <property type="match status" value="1"/>
</dbReference>
<evidence type="ECO:0000256" key="17">
    <source>
        <dbReference type="ARBA" id="ARBA00035288"/>
    </source>
</evidence>
<dbReference type="NCBIfam" id="TIGR00088">
    <property type="entry name" value="trmD"/>
    <property type="match status" value="1"/>
</dbReference>
<dbReference type="InterPro" id="IPR016009">
    <property type="entry name" value="tRNA_MeTrfase_TRMD/TRM10"/>
</dbReference>
<dbReference type="InterPro" id="IPR023148">
    <property type="entry name" value="tRNA_m1G_MeTrfase_C_sf"/>
</dbReference>
<feature type="domain" description="tRNA methyltransferase TRMD/TRM10-type" evidence="20">
    <location>
        <begin position="55"/>
        <end position="211"/>
    </location>
</feature>
<dbReference type="AlphaFoldDB" id="A0A1I8AMV5"/>
<evidence type="ECO:0000256" key="7">
    <source>
        <dbReference type="ARBA" id="ARBA00014679"/>
    </source>
</evidence>
<keyword evidence="11" id="KW-0949">S-adenosyl-L-methionine</keyword>